<dbReference type="Gene3D" id="1.10.472.80">
    <property type="entry name" value="Ypt/Rab-GAP domain of gyp1p, domain 3"/>
    <property type="match status" value="1"/>
</dbReference>
<keyword evidence="3" id="KW-1185">Reference proteome</keyword>
<dbReference type="EMBL" id="BPLF01000003">
    <property type="protein sequence ID" value="GIX64603.1"/>
    <property type="molecule type" value="Genomic_DNA"/>
</dbReference>
<dbReference type="GO" id="GO:0005096">
    <property type="term" value="F:GTPase activator activity"/>
    <property type="evidence" value="ECO:0007669"/>
    <property type="project" value="TreeGrafter"/>
</dbReference>
<sequence length="128" mass="15054">MQDNYTENQPGVYRSLNKLKDIVRRIDARLYAHFEGIGIDFLQFPFRWMNCMLIREIPLDCAIRLWDTYIAELDNGIVSFHEYVSAVFLSVWSEQLLKMDYQESLLFLQRLPTSNWGNAEIDAVISKA</sequence>
<protein>
    <submittedName>
        <fullName evidence="2">TBC domain containing protein</fullName>
    </submittedName>
</protein>
<comment type="caution">
    <text evidence="2">The sequence shown here is derived from an EMBL/GenBank/DDBJ whole genome shotgun (WGS) entry which is preliminary data.</text>
</comment>
<dbReference type="PANTHER" id="PTHR22957">
    <property type="entry name" value="TBC1 DOMAIN FAMILY MEMBER GTPASE-ACTIVATING PROTEIN"/>
    <property type="match status" value="1"/>
</dbReference>
<name>A0AAV4LWR8_BABCB</name>
<dbReference type="AlphaFoldDB" id="A0AAV4LWR8"/>
<dbReference type="InterPro" id="IPR000195">
    <property type="entry name" value="Rab-GAP-TBC_dom"/>
</dbReference>
<dbReference type="InterPro" id="IPR035969">
    <property type="entry name" value="Rab-GAP_TBC_sf"/>
</dbReference>
<feature type="domain" description="Rab-GAP TBC" evidence="1">
    <location>
        <begin position="1"/>
        <end position="73"/>
    </location>
</feature>
<reference evidence="2 3" key="1">
    <citation type="submission" date="2021-06" db="EMBL/GenBank/DDBJ databases">
        <title>Genome sequence of Babesia caballi.</title>
        <authorList>
            <person name="Yamagishi J."/>
            <person name="Kidaka T."/>
            <person name="Ochi A."/>
        </authorList>
    </citation>
    <scope>NUCLEOTIDE SEQUENCE [LARGE SCALE GENOMIC DNA]</scope>
    <source>
        <strain evidence="2">USDA-D6B2</strain>
    </source>
</reference>
<gene>
    <name evidence="2" type="ORF">BcabD6B2_40380</name>
</gene>
<dbReference type="PROSITE" id="PS50086">
    <property type="entry name" value="TBC_RABGAP"/>
    <property type="match status" value="1"/>
</dbReference>
<dbReference type="GeneID" id="94196084"/>
<dbReference type="PANTHER" id="PTHR22957:SF26">
    <property type="entry name" value="LD44506P"/>
    <property type="match status" value="1"/>
</dbReference>
<organism evidence="2 3">
    <name type="scientific">Babesia caballi</name>
    <dbReference type="NCBI Taxonomy" id="5871"/>
    <lineage>
        <taxon>Eukaryota</taxon>
        <taxon>Sar</taxon>
        <taxon>Alveolata</taxon>
        <taxon>Apicomplexa</taxon>
        <taxon>Aconoidasida</taxon>
        <taxon>Piroplasmida</taxon>
        <taxon>Babesiidae</taxon>
        <taxon>Babesia</taxon>
    </lineage>
</organism>
<proteinExistence type="predicted"/>
<dbReference type="SUPFAM" id="SSF47923">
    <property type="entry name" value="Ypt/Rab-GAP domain of gyp1p"/>
    <property type="match status" value="1"/>
</dbReference>
<accession>A0AAV4LWR8</accession>
<dbReference type="Proteomes" id="UP001497744">
    <property type="component" value="Unassembled WGS sequence"/>
</dbReference>
<evidence type="ECO:0000259" key="1">
    <source>
        <dbReference type="PROSITE" id="PS50086"/>
    </source>
</evidence>
<dbReference type="Pfam" id="PF00566">
    <property type="entry name" value="RabGAP-TBC"/>
    <property type="match status" value="1"/>
</dbReference>
<evidence type="ECO:0000313" key="3">
    <source>
        <dbReference type="Proteomes" id="UP001497744"/>
    </source>
</evidence>
<evidence type="ECO:0000313" key="2">
    <source>
        <dbReference type="EMBL" id="GIX64603.1"/>
    </source>
</evidence>
<dbReference type="RefSeq" id="XP_067716672.1">
    <property type="nucleotide sequence ID" value="XM_067860571.1"/>
</dbReference>